<dbReference type="EMBL" id="BMAT01005301">
    <property type="protein sequence ID" value="GFR90687.1"/>
    <property type="molecule type" value="Genomic_DNA"/>
</dbReference>
<evidence type="ECO:0000313" key="11">
    <source>
        <dbReference type="Proteomes" id="UP000762676"/>
    </source>
</evidence>
<dbReference type="Gene3D" id="3.40.50.410">
    <property type="entry name" value="von Willebrand factor, type A domain"/>
    <property type="match status" value="1"/>
</dbReference>
<evidence type="ECO:0000256" key="1">
    <source>
        <dbReference type="ARBA" id="ARBA00004498"/>
    </source>
</evidence>
<keyword evidence="11" id="KW-1185">Reference proteome</keyword>
<dbReference type="PANTHER" id="PTHR24020">
    <property type="entry name" value="COLLAGEN ALPHA"/>
    <property type="match status" value="1"/>
</dbReference>
<proteinExistence type="predicted"/>
<evidence type="ECO:0000256" key="2">
    <source>
        <dbReference type="ARBA" id="ARBA00022525"/>
    </source>
</evidence>
<dbReference type="GO" id="GO:0005581">
    <property type="term" value="C:collagen trimer"/>
    <property type="evidence" value="ECO:0007669"/>
    <property type="project" value="UniProtKB-KW"/>
</dbReference>
<reference evidence="10 11" key="1">
    <citation type="journal article" date="2021" name="Elife">
        <title>Chloroplast acquisition without the gene transfer in kleptoplastic sea slugs, Plakobranchus ocellatus.</title>
        <authorList>
            <person name="Maeda T."/>
            <person name="Takahashi S."/>
            <person name="Yoshida T."/>
            <person name="Shimamura S."/>
            <person name="Takaki Y."/>
            <person name="Nagai Y."/>
            <person name="Toyoda A."/>
            <person name="Suzuki Y."/>
            <person name="Arimoto A."/>
            <person name="Ishii H."/>
            <person name="Satoh N."/>
            <person name="Nishiyama T."/>
            <person name="Hasebe M."/>
            <person name="Maruyama T."/>
            <person name="Minagawa J."/>
            <person name="Obokata J."/>
            <person name="Shigenobu S."/>
        </authorList>
    </citation>
    <scope>NUCLEOTIDE SEQUENCE [LARGE SCALE GENOMIC DNA]</scope>
</reference>
<evidence type="ECO:0000256" key="7">
    <source>
        <dbReference type="ARBA" id="ARBA00023119"/>
    </source>
</evidence>
<evidence type="ECO:0000259" key="9">
    <source>
        <dbReference type="PROSITE" id="PS50234"/>
    </source>
</evidence>
<organism evidence="10 11">
    <name type="scientific">Elysia marginata</name>
    <dbReference type="NCBI Taxonomy" id="1093978"/>
    <lineage>
        <taxon>Eukaryota</taxon>
        <taxon>Metazoa</taxon>
        <taxon>Spiralia</taxon>
        <taxon>Lophotrochozoa</taxon>
        <taxon>Mollusca</taxon>
        <taxon>Gastropoda</taxon>
        <taxon>Heterobranchia</taxon>
        <taxon>Euthyneura</taxon>
        <taxon>Panpulmonata</taxon>
        <taxon>Sacoglossa</taxon>
        <taxon>Placobranchoidea</taxon>
        <taxon>Plakobranchidae</taxon>
        <taxon>Elysia</taxon>
    </lineage>
</organism>
<feature type="chain" id="PRO_5043774986" evidence="8">
    <location>
        <begin position="24"/>
        <end position="284"/>
    </location>
</feature>
<keyword evidence="3" id="KW-0272">Extracellular matrix</keyword>
<sequence>MPTATMSPLALLLLSLLAVSCAANDCGSSGQADIFFLLDASTSVGEDNFKVMLNFLRAMVNSFRIGPNDVQIGFMTFSNYLRNVNTMRKHPDAASLLKAIDSVTYTKGSTYIHSALRSARRSLFQESNGGRASAPDYLVLLTDGKSSFPSFTADEARLFAGTNITVLSIGIGTNVDLAELTLIASKPSLVFNVSDFQALGAIQTELVKDICEGVSCGTIQLRVLCVNVVLKDMSMKNVSQKVAMYKRTRQVFTQSPGERQIKEHREVDMCRHDTTVCCRFIVYV</sequence>
<dbReference type="PANTHER" id="PTHR24020:SF20">
    <property type="entry name" value="PH DOMAIN-CONTAINING PROTEIN"/>
    <property type="match status" value="1"/>
</dbReference>
<protein>
    <submittedName>
        <fullName evidence="10">Collagen alpha-1(XII) chain-like</fullName>
    </submittedName>
</protein>
<dbReference type="InterPro" id="IPR002035">
    <property type="entry name" value="VWF_A"/>
</dbReference>
<comment type="caution">
    <text evidence="10">The sequence shown here is derived from an EMBL/GenBank/DDBJ whole genome shotgun (WGS) entry which is preliminary data.</text>
</comment>
<evidence type="ECO:0000256" key="4">
    <source>
        <dbReference type="ARBA" id="ARBA00022729"/>
    </source>
</evidence>
<dbReference type="InterPro" id="IPR036465">
    <property type="entry name" value="vWFA_dom_sf"/>
</dbReference>
<evidence type="ECO:0000256" key="3">
    <source>
        <dbReference type="ARBA" id="ARBA00022530"/>
    </source>
</evidence>
<dbReference type="Proteomes" id="UP000762676">
    <property type="component" value="Unassembled WGS sequence"/>
</dbReference>
<dbReference type="PROSITE" id="PS50234">
    <property type="entry name" value="VWFA"/>
    <property type="match status" value="1"/>
</dbReference>
<evidence type="ECO:0000313" key="10">
    <source>
        <dbReference type="EMBL" id="GFR90687.1"/>
    </source>
</evidence>
<keyword evidence="2" id="KW-0964">Secreted</keyword>
<accession>A0AAV4GXR3</accession>
<feature type="domain" description="VWFA" evidence="9">
    <location>
        <begin position="33"/>
        <end position="210"/>
    </location>
</feature>
<keyword evidence="7 10" id="KW-0176">Collagen</keyword>
<dbReference type="GO" id="GO:0007155">
    <property type="term" value="P:cell adhesion"/>
    <property type="evidence" value="ECO:0007669"/>
    <property type="project" value="UniProtKB-KW"/>
</dbReference>
<name>A0AAV4GXR3_9GAST</name>
<dbReference type="InterPro" id="IPR050525">
    <property type="entry name" value="ECM_Assembly_Org"/>
</dbReference>
<evidence type="ECO:0000256" key="6">
    <source>
        <dbReference type="ARBA" id="ARBA00022889"/>
    </source>
</evidence>
<dbReference type="PRINTS" id="PR00453">
    <property type="entry name" value="VWFADOMAIN"/>
</dbReference>
<gene>
    <name evidence="10" type="ORF">ElyMa_002574100</name>
</gene>
<keyword evidence="5" id="KW-0677">Repeat</keyword>
<feature type="signal peptide" evidence="8">
    <location>
        <begin position="1"/>
        <end position="23"/>
    </location>
</feature>
<evidence type="ECO:0000256" key="5">
    <source>
        <dbReference type="ARBA" id="ARBA00022737"/>
    </source>
</evidence>
<dbReference type="SUPFAM" id="SSF53300">
    <property type="entry name" value="vWA-like"/>
    <property type="match status" value="1"/>
</dbReference>
<keyword evidence="6" id="KW-0130">Cell adhesion</keyword>
<dbReference type="SMART" id="SM00327">
    <property type="entry name" value="VWA"/>
    <property type="match status" value="1"/>
</dbReference>
<comment type="subcellular location">
    <subcellularLocation>
        <location evidence="1">Secreted</location>
        <location evidence="1">Extracellular space</location>
        <location evidence="1">Extracellular matrix</location>
    </subcellularLocation>
</comment>
<dbReference type="FunFam" id="3.40.50.410:FF:000003">
    <property type="entry name" value="Collagen type VI alpha 3 chain"/>
    <property type="match status" value="1"/>
</dbReference>
<dbReference type="Pfam" id="PF00092">
    <property type="entry name" value="VWA"/>
    <property type="match status" value="1"/>
</dbReference>
<evidence type="ECO:0000256" key="8">
    <source>
        <dbReference type="SAM" id="SignalP"/>
    </source>
</evidence>
<dbReference type="AlphaFoldDB" id="A0AAV4GXR3"/>
<keyword evidence="4 8" id="KW-0732">Signal</keyword>